<dbReference type="SUPFAM" id="SSF110849">
    <property type="entry name" value="ParB/Sulfiredoxin"/>
    <property type="match status" value="1"/>
</dbReference>
<keyword evidence="5" id="KW-1185">Reference proteome</keyword>
<dbReference type="EMBL" id="BAAAYL010000001">
    <property type="protein sequence ID" value="GAA3371279.1"/>
    <property type="molecule type" value="Genomic_DNA"/>
</dbReference>
<organism evidence="4 5">
    <name type="scientific">Streptomyces sannanensis</name>
    <dbReference type="NCBI Taxonomy" id="285536"/>
    <lineage>
        <taxon>Bacteria</taxon>
        <taxon>Bacillati</taxon>
        <taxon>Actinomycetota</taxon>
        <taxon>Actinomycetes</taxon>
        <taxon>Kitasatosporales</taxon>
        <taxon>Streptomycetaceae</taxon>
        <taxon>Streptomyces</taxon>
    </lineage>
</organism>
<dbReference type="InterPro" id="IPR004437">
    <property type="entry name" value="ParB/RepB/Spo0J"/>
</dbReference>
<dbReference type="Pfam" id="PF02195">
    <property type="entry name" value="ParB_N"/>
    <property type="match status" value="1"/>
</dbReference>
<evidence type="ECO:0000256" key="2">
    <source>
        <dbReference type="ARBA" id="ARBA00022829"/>
    </source>
</evidence>
<name>A0ABP6S9A0_9ACTN</name>
<dbReference type="Gene3D" id="1.10.10.2830">
    <property type="match status" value="1"/>
</dbReference>
<dbReference type="InterPro" id="IPR036086">
    <property type="entry name" value="ParB/Sulfiredoxin_sf"/>
</dbReference>
<feature type="domain" description="ParB-like N-terminal" evidence="3">
    <location>
        <begin position="4"/>
        <end position="95"/>
    </location>
</feature>
<sequence>MINKTLKMAHVVRNENQPREYFDEDALRELAASIQQYGLMQPVVVRKLETNRYELVAGERRWRAHQLIDAITIEARIVDEADDLKAFKRSMSENVNRADMLPLEEARGYQRILDEEEDATEETVAADFGKTVQYIRLRLALLNLTDEVAEQVNAGNIGTQAAVQISRLTPGNQRAVLAKWTRGDFHGDNELVHFAYALKQQQNQEVLLIVEDMSPEERAERARTQTATKNTLDGIERICGLLERIVKADPAELALALEGEVGSRLDQLGRVADTVQKARFNLRQAKAHAEAREIVVNERAIAAA</sequence>
<dbReference type="InterPro" id="IPR003115">
    <property type="entry name" value="ParB_N"/>
</dbReference>
<accession>A0ABP6S9A0</accession>
<dbReference type="Proteomes" id="UP001499990">
    <property type="component" value="Unassembled WGS sequence"/>
</dbReference>
<dbReference type="NCBIfam" id="TIGR00180">
    <property type="entry name" value="parB_part"/>
    <property type="match status" value="1"/>
</dbReference>
<comment type="similarity">
    <text evidence="1">Belongs to the ParB family.</text>
</comment>
<dbReference type="PANTHER" id="PTHR33375:SF1">
    <property type="entry name" value="CHROMOSOME-PARTITIONING PROTEIN PARB-RELATED"/>
    <property type="match status" value="1"/>
</dbReference>
<dbReference type="Gene3D" id="3.90.1530.30">
    <property type="match status" value="1"/>
</dbReference>
<reference evidence="5" key="1">
    <citation type="journal article" date="2019" name="Int. J. Syst. Evol. Microbiol.">
        <title>The Global Catalogue of Microorganisms (GCM) 10K type strain sequencing project: providing services to taxonomists for standard genome sequencing and annotation.</title>
        <authorList>
            <consortium name="The Broad Institute Genomics Platform"/>
            <consortium name="The Broad Institute Genome Sequencing Center for Infectious Disease"/>
            <person name="Wu L."/>
            <person name="Ma J."/>
        </authorList>
    </citation>
    <scope>NUCLEOTIDE SEQUENCE [LARGE SCALE GENOMIC DNA]</scope>
    <source>
        <strain evidence="5">JCM 9651</strain>
    </source>
</reference>
<gene>
    <name evidence="4" type="ORF">GCM10020367_21310</name>
</gene>
<protein>
    <submittedName>
        <fullName evidence="4">ParB/RepB/Spo0J family partition protein</fullName>
    </submittedName>
</protein>
<evidence type="ECO:0000313" key="5">
    <source>
        <dbReference type="Proteomes" id="UP001499990"/>
    </source>
</evidence>
<dbReference type="InterPro" id="IPR050336">
    <property type="entry name" value="Chromosome_partition/occlusion"/>
</dbReference>
<comment type="caution">
    <text evidence="4">The sequence shown here is derived from an EMBL/GenBank/DDBJ whole genome shotgun (WGS) entry which is preliminary data.</text>
</comment>
<dbReference type="Pfam" id="PF17762">
    <property type="entry name" value="HTH_ParB"/>
    <property type="match status" value="1"/>
</dbReference>
<evidence type="ECO:0000256" key="1">
    <source>
        <dbReference type="ARBA" id="ARBA00006295"/>
    </source>
</evidence>
<keyword evidence="2" id="KW-0159">Chromosome partition</keyword>
<evidence type="ECO:0000259" key="3">
    <source>
        <dbReference type="SMART" id="SM00470"/>
    </source>
</evidence>
<dbReference type="SUPFAM" id="SSF109709">
    <property type="entry name" value="KorB DNA-binding domain-like"/>
    <property type="match status" value="1"/>
</dbReference>
<dbReference type="PANTHER" id="PTHR33375">
    <property type="entry name" value="CHROMOSOME-PARTITIONING PROTEIN PARB-RELATED"/>
    <property type="match status" value="1"/>
</dbReference>
<dbReference type="RefSeq" id="WP_345036052.1">
    <property type="nucleotide sequence ID" value="NZ_BAAAYL010000001.1"/>
</dbReference>
<dbReference type="InterPro" id="IPR041468">
    <property type="entry name" value="HTH_ParB/Spo0J"/>
</dbReference>
<proteinExistence type="inferred from homology"/>
<evidence type="ECO:0000313" key="4">
    <source>
        <dbReference type="EMBL" id="GAA3371279.1"/>
    </source>
</evidence>
<dbReference type="SMART" id="SM00470">
    <property type="entry name" value="ParB"/>
    <property type="match status" value="1"/>
</dbReference>